<feature type="compositionally biased region" description="Low complexity" evidence="1">
    <location>
        <begin position="186"/>
        <end position="207"/>
    </location>
</feature>
<sequence length="544" mass="57867">MRGRLGGDGSRGERRKRRRRGRERGKEKGERRERERGKQESGGGERTEGGEGKERRRGKKRREKKEGGKRREGRRGGGEKREEKGRERREEKRKERENEDDLVDDLGFEHDFEDDSHSAKNMIEMFMRYESEGTEIEFFITHPDVEESDEEGLGWHQWELGGEQLVVGGRGHLEVGEDSDNDSDSDYTCSGLSDSSSSDGEQMDSSSCDGEQMDYLEEGGPTVKAVEDRGKAVIVGEDVEGGDNDSDSDSYYACSGLRDSSSSNGDGEEIYDFEGGGPSVKVVKDIGKSVIVGEDVERECGSDSSDDIGSIISSSDGEEATMVIGVVTRSGASEIGISTTTGGRGLQVLTDGGVVDRCRGVTGGGRGMTRGRGVIGAGRGMTRGSALVSGGRGMARGSGLVGGGKGIARGSGLVATDRTIRGPQGGPTGGPIGGATDGSVGVATSGAMGDATSVSKGSGTKTMLKHGKLITWKSAASGGSQNDWKIAKIGDGVFSSKDLTEKIEDANAAAEARKRRKELTKLKTLNFRQLSSVWETEDLVCKNG</sequence>
<feature type="region of interest" description="Disordered" evidence="1">
    <location>
        <begin position="169"/>
        <end position="215"/>
    </location>
</feature>
<reference evidence="2" key="1">
    <citation type="submission" date="2019-11" db="EMBL/GenBank/DDBJ databases">
        <authorList>
            <person name="Liu Y."/>
            <person name="Hou J."/>
            <person name="Li T.-Q."/>
            <person name="Guan C.-H."/>
            <person name="Wu X."/>
            <person name="Wu H.-Z."/>
            <person name="Ling F."/>
            <person name="Zhang R."/>
            <person name="Shi X.-G."/>
            <person name="Ren J.-P."/>
            <person name="Chen E.-F."/>
            <person name="Sun J.-M."/>
        </authorList>
    </citation>
    <scope>NUCLEOTIDE SEQUENCE</scope>
    <source>
        <strain evidence="2">Adult_tree_wgs_1</strain>
        <tissue evidence="2">Leaves</tissue>
    </source>
</reference>
<gene>
    <name evidence="2" type="ORF">RHSIM_Rhsim04G0133600</name>
</gene>
<organism evidence="2 3">
    <name type="scientific">Rhododendron simsii</name>
    <name type="common">Sims's rhododendron</name>
    <dbReference type="NCBI Taxonomy" id="118357"/>
    <lineage>
        <taxon>Eukaryota</taxon>
        <taxon>Viridiplantae</taxon>
        <taxon>Streptophyta</taxon>
        <taxon>Embryophyta</taxon>
        <taxon>Tracheophyta</taxon>
        <taxon>Spermatophyta</taxon>
        <taxon>Magnoliopsida</taxon>
        <taxon>eudicotyledons</taxon>
        <taxon>Gunneridae</taxon>
        <taxon>Pentapetalae</taxon>
        <taxon>asterids</taxon>
        <taxon>Ericales</taxon>
        <taxon>Ericaceae</taxon>
        <taxon>Ericoideae</taxon>
        <taxon>Rhodoreae</taxon>
        <taxon>Rhododendron</taxon>
    </lineage>
</organism>
<dbReference type="AlphaFoldDB" id="A0A834H3A7"/>
<dbReference type="Proteomes" id="UP000626092">
    <property type="component" value="Unassembled WGS sequence"/>
</dbReference>
<feature type="compositionally biased region" description="Basic residues" evidence="1">
    <location>
        <begin position="13"/>
        <end position="23"/>
    </location>
</feature>
<proteinExistence type="predicted"/>
<feature type="region of interest" description="Disordered" evidence="1">
    <location>
        <begin position="1"/>
        <end position="113"/>
    </location>
</feature>
<name>A0A834H3A7_RHOSS</name>
<dbReference type="EMBL" id="WJXA01000004">
    <property type="protein sequence ID" value="KAF7146178.1"/>
    <property type="molecule type" value="Genomic_DNA"/>
</dbReference>
<accession>A0A834H3A7</accession>
<evidence type="ECO:0000313" key="2">
    <source>
        <dbReference type="EMBL" id="KAF7146178.1"/>
    </source>
</evidence>
<protein>
    <submittedName>
        <fullName evidence="2">Uncharacterized protein</fullName>
    </submittedName>
</protein>
<feature type="compositionally biased region" description="Acidic residues" evidence="1">
    <location>
        <begin position="176"/>
        <end position="185"/>
    </location>
</feature>
<keyword evidence="3" id="KW-1185">Reference proteome</keyword>
<evidence type="ECO:0000256" key="1">
    <source>
        <dbReference type="SAM" id="MobiDB-lite"/>
    </source>
</evidence>
<feature type="compositionally biased region" description="Basic and acidic residues" evidence="1">
    <location>
        <begin position="24"/>
        <end position="54"/>
    </location>
</feature>
<feature type="compositionally biased region" description="Basic and acidic residues" evidence="1">
    <location>
        <begin position="64"/>
        <end position="97"/>
    </location>
</feature>
<comment type="caution">
    <text evidence="2">The sequence shown here is derived from an EMBL/GenBank/DDBJ whole genome shotgun (WGS) entry which is preliminary data.</text>
</comment>
<evidence type="ECO:0000313" key="3">
    <source>
        <dbReference type="Proteomes" id="UP000626092"/>
    </source>
</evidence>